<evidence type="ECO:0000313" key="1">
    <source>
        <dbReference type="EMBL" id="GIY14154.1"/>
    </source>
</evidence>
<comment type="caution">
    <text evidence="1">The sequence shown here is derived from an EMBL/GenBank/DDBJ whole genome shotgun (WGS) entry which is preliminary data.</text>
</comment>
<accession>A0AAV4R0P2</accession>
<organism evidence="1 2">
    <name type="scientific">Caerostris extrusa</name>
    <name type="common">Bark spider</name>
    <name type="synonym">Caerostris bankana</name>
    <dbReference type="NCBI Taxonomy" id="172846"/>
    <lineage>
        <taxon>Eukaryota</taxon>
        <taxon>Metazoa</taxon>
        <taxon>Ecdysozoa</taxon>
        <taxon>Arthropoda</taxon>
        <taxon>Chelicerata</taxon>
        <taxon>Arachnida</taxon>
        <taxon>Araneae</taxon>
        <taxon>Araneomorphae</taxon>
        <taxon>Entelegynae</taxon>
        <taxon>Araneoidea</taxon>
        <taxon>Araneidae</taxon>
        <taxon>Caerostris</taxon>
    </lineage>
</organism>
<keyword evidence="2" id="KW-1185">Reference proteome</keyword>
<gene>
    <name evidence="1" type="ORF">CEXT_732701</name>
</gene>
<name>A0AAV4R0P2_CAEEX</name>
<proteinExistence type="predicted"/>
<evidence type="ECO:0000313" key="2">
    <source>
        <dbReference type="Proteomes" id="UP001054945"/>
    </source>
</evidence>
<sequence length="130" mass="14541">MKGKPFLPTAATSFLGQCPFNQSPRSIPATSRPEHSLNIINSTAEDYPSMAQSQQFSPHLPKQGARGELLAKVNYAPETNSERKELIMGQGIVTAHVTFGIPTVWAATNQRRSFRDEPSFDRNRCFRLTY</sequence>
<dbReference type="AlphaFoldDB" id="A0AAV4R0P2"/>
<protein>
    <submittedName>
        <fullName evidence="1">Uncharacterized protein</fullName>
    </submittedName>
</protein>
<reference evidence="1 2" key="1">
    <citation type="submission" date="2021-06" db="EMBL/GenBank/DDBJ databases">
        <title>Caerostris extrusa draft genome.</title>
        <authorList>
            <person name="Kono N."/>
            <person name="Arakawa K."/>
        </authorList>
    </citation>
    <scope>NUCLEOTIDE SEQUENCE [LARGE SCALE GENOMIC DNA]</scope>
</reference>
<dbReference type="Proteomes" id="UP001054945">
    <property type="component" value="Unassembled WGS sequence"/>
</dbReference>
<dbReference type="EMBL" id="BPLR01007051">
    <property type="protein sequence ID" value="GIY14154.1"/>
    <property type="molecule type" value="Genomic_DNA"/>
</dbReference>